<organism evidence="14 15">
    <name type="scientific">Rehmannia glutinosa</name>
    <name type="common">Chinese foxglove</name>
    <dbReference type="NCBI Taxonomy" id="99300"/>
    <lineage>
        <taxon>Eukaryota</taxon>
        <taxon>Viridiplantae</taxon>
        <taxon>Streptophyta</taxon>
        <taxon>Embryophyta</taxon>
        <taxon>Tracheophyta</taxon>
        <taxon>Spermatophyta</taxon>
        <taxon>Magnoliopsida</taxon>
        <taxon>eudicotyledons</taxon>
        <taxon>Gunneridae</taxon>
        <taxon>Pentapetalae</taxon>
        <taxon>asterids</taxon>
        <taxon>lamiids</taxon>
        <taxon>Lamiales</taxon>
        <taxon>Orobanchaceae</taxon>
        <taxon>Rehmannieae</taxon>
        <taxon>Rehmannia</taxon>
    </lineage>
</organism>
<evidence type="ECO:0000256" key="8">
    <source>
        <dbReference type="ARBA" id="ARBA00023002"/>
    </source>
</evidence>
<dbReference type="InterPro" id="IPR010255">
    <property type="entry name" value="Haem_peroxidase_sf"/>
</dbReference>
<comment type="cofactor">
    <cofactor evidence="12">
        <name>Ca(2+)</name>
        <dbReference type="ChEBI" id="CHEBI:29108"/>
    </cofactor>
    <text evidence="12">Binds 2 calcium ions per subunit.</text>
</comment>
<dbReference type="Gene3D" id="1.10.520.10">
    <property type="match status" value="1"/>
</dbReference>
<dbReference type="InterPro" id="IPR002016">
    <property type="entry name" value="Haem_peroxidase"/>
</dbReference>
<keyword evidence="6 12" id="KW-0479">Metal-binding</keyword>
<accession>A0ABR0X9K0</accession>
<dbReference type="Pfam" id="PF00141">
    <property type="entry name" value="peroxidase"/>
    <property type="match status" value="1"/>
</dbReference>
<dbReference type="InterPro" id="IPR000823">
    <property type="entry name" value="Peroxidase_pln"/>
</dbReference>
<comment type="function">
    <text evidence="12">Removal of H(2)O(2), oxidation of toxic reductants, biosynthesis and degradation of lignin, suberization, auxin catabolism, response to environmental stresses such as wounding, pathogen attack and oxidative stress.</text>
</comment>
<feature type="signal peptide" evidence="12">
    <location>
        <begin position="1"/>
        <end position="27"/>
    </location>
</feature>
<dbReference type="EMBL" id="JABTTQ020000005">
    <property type="protein sequence ID" value="KAK6155474.1"/>
    <property type="molecule type" value="Genomic_DNA"/>
</dbReference>
<dbReference type="InterPro" id="IPR033905">
    <property type="entry name" value="Secretory_peroxidase"/>
</dbReference>
<comment type="subcellular location">
    <subcellularLocation>
        <location evidence="12">Secreted</location>
    </subcellularLocation>
</comment>
<evidence type="ECO:0000256" key="10">
    <source>
        <dbReference type="ARBA" id="ARBA00023157"/>
    </source>
</evidence>
<dbReference type="PROSITE" id="PS00436">
    <property type="entry name" value="PEROXIDASE_2"/>
    <property type="match status" value="1"/>
</dbReference>
<proteinExistence type="inferred from homology"/>
<dbReference type="PRINTS" id="PR00461">
    <property type="entry name" value="PLPEROXIDASE"/>
</dbReference>
<dbReference type="PROSITE" id="PS00435">
    <property type="entry name" value="PEROXIDASE_1"/>
    <property type="match status" value="1"/>
</dbReference>
<keyword evidence="15" id="KW-1185">Reference proteome</keyword>
<keyword evidence="10" id="KW-1015">Disulfide bond</keyword>
<keyword evidence="11" id="KW-0325">Glycoprotein</keyword>
<comment type="similarity">
    <text evidence="2">Belongs to the peroxidase family. Ascorbate peroxidase subfamily.</text>
</comment>
<dbReference type="PRINTS" id="PR00458">
    <property type="entry name" value="PEROXIDASE"/>
</dbReference>
<keyword evidence="12" id="KW-0964">Secreted</keyword>
<feature type="domain" description="Plant heme peroxidase family profile" evidence="13">
    <location>
        <begin position="28"/>
        <end position="333"/>
    </location>
</feature>
<evidence type="ECO:0000313" key="15">
    <source>
        <dbReference type="Proteomes" id="UP001318860"/>
    </source>
</evidence>
<keyword evidence="8 12" id="KW-0560">Oxidoreductase</keyword>
<evidence type="ECO:0000313" key="14">
    <source>
        <dbReference type="EMBL" id="KAK6155474.1"/>
    </source>
</evidence>
<keyword evidence="12" id="KW-0376">Hydrogen peroxide</keyword>
<evidence type="ECO:0000256" key="6">
    <source>
        <dbReference type="ARBA" id="ARBA00022723"/>
    </source>
</evidence>
<dbReference type="InterPro" id="IPR019794">
    <property type="entry name" value="Peroxidases_AS"/>
</dbReference>
<feature type="chain" id="PRO_5044982715" description="Peroxidase" evidence="12">
    <location>
        <begin position="28"/>
        <end position="334"/>
    </location>
</feature>
<dbReference type="SUPFAM" id="SSF48113">
    <property type="entry name" value="Heme-dependent peroxidases"/>
    <property type="match status" value="1"/>
</dbReference>
<evidence type="ECO:0000256" key="11">
    <source>
        <dbReference type="ARBA" id="ARBA00023180"/>
    </source>
</evidence>
<keyword evidence="12" id="KW-0732">Signal</keyword>
<gene>
    <name evidence="14" type="ORF">DH2020_009722</name>
</gene>
<reference evidence="14 15" key="1">
    <citation type="journal article" date="2021" name="Comput. Struct. Biotechnol. J.">
        <title>De novo genome assembly of the potent medicinal plant Rehmannia glutinosa using nanopore technology.</title>
        <authorList>
            <person name="Ma L."/>
            <person name="Dong C."/>
            <person name="Song C."/>
            <person name="Wang X."/>
            <person name="Zheng X."/>
            <person name="Niu Y."/>
            <person name="Chen S."/>
            <person name="Feng W."/>
        </authorList>
    </citation>
    <scope>NUCLEOTIDE SEQUENCE [LARGE SCALE GENOMIC DNA]</scope>
    <source>
        <strain evidence="14">DH-2019</strain>
    </source>
</reference>
<evidence type="ECO:0000256" key="9">
    <source>
        <dbReference type="ARBA" id="ARBA00023004"/>
    </source>
</evidence>
<evidence type="ECO:0000259" key="13">
    <source>
        <dbReference type="PROSITE" id="PS50873"/>
    </source>
</evidence>
<evidence type="ECO:0000256" key="3">
    <source>
        <dbReference type="ARBA" id="ARBA00012313"/>
    </source>
</evidence>
<evidence type="ECO:0000256" key="1">
    <source>
        <dbReference type="ARBA" id="ARBA00000189"/>
    </source>
</evidence>
<comment type="catalytic activity">
    <reaction evidence="1 12">
        <text>2 a phenolic donor + H2O2 = 2 a phenolic radical donor + 2 H2O</text>
        <dbReference type="Rhea" id="RHEA:56136"/>
        <dbReference type="ChEBI" id="CHEBI:15377"/>
        <dbReference type="ChEBI" id="CHEBI:16240"/>
        <dbReference type="ChEBI" id="CHEBI:139520"/>
        <dbReference type="ChEBI" id="CHEBI:139521"/>
        <dbReference type="EC" id="1.11.1.7"/>
    </reaction>
</comment>
<evidence type="ECO:0000256" key="2">
    <source>
        <dbReference type="ARBA" id="ARBA00006873"/>
    </source>
</evidence>
<evidence type="ECO:0000256" key="5">
    <source>
        <dbReference type="ARBA" id="ARBA00022617"/>
    </source>
</evidence>
<comment type="caution">
    <text evidence="14">The sequence shown here is derived from an EMBL/GenBank/DDBJ whole genome shotgun (WGS) entry which is preliminary data.</text>
</comment>
<dbReference type="Proteomes" id="UP001318860">
    <property type="component" value="Unassembled WGS sequence"/>
</dbReference>
<dbReference type="Gene3D" id="1.10.420.10">
    <property type="entry name" value="Peroxidase, domain 2"/>
    <property type="match status" value="1"/>
</dbReference>
<protein>
    <recommendedName>
        <fullName evidence="3 12">Peroxidase</fullName>
        <ecNumber evidence="3 12">1.11.1.7</ecNumber>
    </recommendedName>
</protein>
<keyword evidence="4 12" id="KW-0575">Peroxidase</keyword>
<name>A0ABR0X9K0_REHGL</name>
<keyword evidence="5 12" id="KW-0349">Heme</keyword>
<sequence length="334" mass="36885">MLDQIPTIKILMILLVLVLYLSSDVEAQLRVDFYRNTCPDAESIIQEEVRKAFFRDRGIAPGLVRMHFHDCFVRGCDASILIKSTPANVAEEDGPPNAGSLRGFEVIESAKDRLEQECRGLVSCADILAYAARDSVVVTGGLGWDVPAGRRDGRISRAEETVDIPAPFDSLDQITQAFAKKTLLQDDMIALLGAHTIGRSHCTSFSDRLYNFSSTNSQDPTLDRRFAALLKRQCPRGPQGTVDPNRDLVVPMDPSSPAMTDVGYYRSVLLNRGLFTSDQTLLTIPRARAQVVQNVQNPLLWMRKFGDAMVNMGKIGVLTGNDGEIRVNCRVING</sequence>
<evidence type="ECO:0000256" key="4">
    <source>
        <dbReference type="ARBA" id="ARBA00022559"/>
    </source>
</evidence>
<keyword evidence="9 12" id="KW-0408">Iron</keyword>
<comment type="similarity">
    <text evidence="12">Belongs to the peroxidase family. Classical plant (class III) peroxidase subfamily.</text>
</comment>
<dbReference type="InterPro" id="IPR019793">
    <property type="entry name" value="Peroxidases_heam-ligand_BS"/>
</dbReference>
<dbReference type="EC" id="1.11.1.7" evidence="3 12"/>
<evidence type="ECO:0000256" key="7">
    <source>
        <dbReference type="ARBA" id="ARBA00022837"/>
    </source>
</evidence>
<dbReference type="CDD" id="cd00693">
    <property type="entry name" value="secretory_peroxidase"/>
    <property type="match status" value="1"/>
</dbReference>
<keyword evidence="7 12" id="KW-0106">Calcium</keyword>
<dbReference type="PANTHER" id="PTHR31235">
    <property type="entry name" value="PEROXIDASE 25-RELATED"/>
    <property type="match status" value="1"/>
</dbReference>
<dbReference type="PROSITE" id="PS50873">
    <property type="entry name" value="PEROXIDASE_4"/>
    <property type="match status" value="1"/>
</dbReference>
<comment type="cofactor">
    <cofactor evidence="12">
        <name>heme b</name>
        <dbReference type="ChEBI" id="CHEBI:60344"/>
    </cofactor>
    <text evidence="12">Binds 1 heme b (iron(II)-protoporphyrin IX) group per subunit.</text>
</comment>
<evidence type="ECO:0000256" key="12">
    <source>
        <dbReference type="RuleBase" id="RU362060"/>
    </source>
</evidence>